<dbReference type="SUPFAM" id="SSF52540">
    <property type="entry name" value="P-loop containing nucleoside triphosphate hydrolases"/>
    <property type="match status" value="1"/>
</dbReference>
<feature type="region of interest" description="Disordered" evidence="1">
    <location>
        <begin position="344"/>
        <end position="374"/>
    </location>
</feature>
<feature type="non-terminal residue" evidence="2">
    <location>
        <position position="474"/>
    </location>
</feature>
<reference evidence="2 3" key="1">
    <citation type="submission" date="2020-07" db="EMBL/GenBank/DDBJ databases">
        <title>Comparative genomics of pyrophilous fungi reveals a link between fire events and developmental genes.</title>
        <authorList>
            <consortium name="DOE Joint Genome Institute"/>
            <person name="Steindorff A.S."/>
            <person name="Carver A."/>
            <person name="Calhoun S."/>
            <person name="Stillman K."/>
            <person name="Liu H."/>
            <person name="Lipzen A."/>
            <person name="Pangilinan J."/>
            <person name="Labutti K."/>
            <person name="Bruns T.D."/>
            <person name="Grigoriev I.V."/>
        </authorList>
    </citation>
    <scope>NUCLEOTIDE SEQUENCE [LARGE SCALE GENOMIC DNA]</scope>
    <source>
        <strain evidence="2 3">CBS 144469</strain>
    </source>
</reference>
<proteinExistence type="predicted"/>
<evidence type="ECO:0000313" key="3">
    <source>
        <dbReference type="Proteomes" id="UP000521943"/>
    </source>
</evidence>
<dbReference type="AlphaFoldDB" id="A0A8H6IFH3"/>
<gene>
    <name evidence="2" type="ORF">DFP72DRAFT_761478</name>
</gene>
<sequence>MRQIDSKPEDDVFRAVLGRLRYRDCTNEDVAFLRSLSPVHNSEVSLSDPKWRDVSVITSWNSHKDRINDMNAKRFALEHGMELHYFYSLDKQNFSTGKSSKPSPTRSSRLPVRLTPTVQEELWRSQPSTSEHIAGCLPLCIGMPVIIRSNEATELNITKGQDAIVRGWTSSEIPGFPGKYCLDTLFVELVLKPSREIHIPFLPANHVPLTKISTTLTAMLPTDQTLGITRRQVPVLLNFAITDYTSQGKTRPVNIVDLTNSKGHQAVYTSLSRGKSAGNTMILRDFNPRKIQGGLNGRMRQEFRDLELLDEITLSRYSGEIPNGVVTQLRSSTIANYKALAQGPKTTRPTNVGVPATRATGRNQTGHLASRPSPLHGGHSGTAWLDSWTWDPIDWSCAYDSYLTILRFVWSQDCMKWSSAFTSYSDHMGYLAESFLKHTVSHSITLTDIRSGLRSRLQSLCTRSFPTGPVGTDI</sequence>
<evidence type="ECO:0000313" key="2">
    <source>
        <dbReference type="EMBL" id="KAF6763373.1"/>
    </source>
</evidence>
<comment type="caution">
    <text evidence="2">The sequence shown here is derived from an EMBL/GenBank/DDBJ whole genome shotgun (WGS) entry which is preliminary data.</text>
</comment>
<dbReference type="OrthoDB" id="3247165at2759"/>
<protein>
    <submittedName>
        <fullName evidence="2">Uncharacterized protein</fullName>
    </submittedName>
</protein>
<dbReference type="InterPro" id="IPR027417">
    <property type="entry name" value="P-loop_NTPase"/>
</dbReference>
<keyword evidence="3" id="KW-1185">Reference proteome</keyword>
<name>A0A8H6IFH3_9AGAR</name>
<accession>A0A8H6IFH3</accession>
<organism evidence="2 3">
    <name type="scientific">Ephemerocybe angulata</name>
    <dbReference type="NCBI Taxonomy" id="980116"/>
    <lineage>
        <taxon>Eukaryota</taxon>
        <taxon>Fungi</taxon>
        <taxon>Dikarya</taxon>
        <taxon>Basidiomycota</taxon>
        <taxon>Agaricomycotina</taxon>
        <taxon>Agaricomycetes</taxon>
        <taxon>Agaricomycetidae</taxon>
        <taxon>Agaricales</taxon>
        <taxon>Agaricineae</taxon>
        <taxon>Psathyrellaceae</taxon>
        <taxon>Ephemerocybe</taxon>
    </lineage>
</organism>
<dbReference type="Proteomes" id="UP000521943">
    <property type="component" value="Unassembled WGS sequence"/>
</dbReference>
<evidence type="ECO:0000256" key="1">
    <source>
        <dbReference type="SAM" id="MobiDB-lite"/>
    </source>
</evidence>
<dbReference type="EMBL" id="JACGCI010000006">
    <property type="protein sequence ID" value="KAF6763373.1"/>
    <property type="molecule type" value="Genomic_DNA"/>
</dbReference>